<keyword evidence="1" id="KW-0732">Signal</keyword>
<dbReference type="AlphaFoldDB" id="A0AAE9Z5R4"/>
<dbReference type="RefSeq" id="WP_044842032.1">
    <property type="nucleotide sequence ID" value="NZ_CP059733.1"/>
</dbReference>
<feature type="chain" id="PRO_5041930332" evidence="1">
    <location>
        <begin position="23"/>
        <end position="103"/>
    </location>
</feature>
<evidence type="ECO:0000313" key="2">
    <source>
        <dbReference type="EMBL" id="WDE06574.1"/>
    </source>
</evidence>
<reference evidence="2 3" key="2">
    <citation type="journal article" date="2022" name="Mar. Drugs">
        <title>Bioassay-Guided Fractionation Leads to the Detection of Cholic Acid Generated by the Rare Thalassomonas sp.</title>
        <authorList>
            <person name="Pheiffer F."/>
            <person name="Schneider Y.K."/>
            <person name="Hansen E.H."/>
            <person name="Andersen J.H."/>
            <person name="Isaksson J."/>
            <person name="Busche T."/>
            <person name="R C."/>
            <person name="Kalinowski J."/>
            <person name="Zyl L.V."/>
            <person name="Trindade M."/>
        </authorList>
    </citation>
    <scope>NUCLEOTIDE SEQUENCE [LARGE SCALE GENOMIC DNA]</scope>
    <source>
        <strain evidence="2 3">XOM25</strain>
    </source>
</reference>
<feature type="signal peptide" evidence="1">
    <location>
        <begin position="1"/>
        <end position="22"/>
    </location>
</feature>
<evidence type="ECO:0000256" key="1">
    <source>
        <dbReference type="SAM" id="SignalP"/>
    </source>
</evidence>
<organism evidence="2 3">
    <name type="scientific">Thalassomonas viridans</name>
    <dbReference type="NCBI Taxonomy" id="137584"/>
    <lineage>
        <taxon>Bacteria</taxon>
        <taxon>Pseudomonadati</taxon>
        <taxon>Pseudomonadota</taxon>
        <taxon>Gammaproteobacteria</taxon>
        <taxon>Alteromonadales</taxon>
        <taxon>Colwelliaceae</taxon>
        <taxon>Thalassomonas</taxon>
    </lineage>
</organism>
<name>A0AAE9Z5R4_9GAMM</name>
<keyword evidence="3" id="KW-1185">Reference proteome</keyword>
<evidence type="ECO:0000313" key="3">
    <source>
        <dbReference type="Proteomes" id="UP000032352"/>
    </source>
</evidence>
<sequence>MKRCKKLGLLLPLLLLAVGSQAAKNERVELKCHVELFGGNEVIHFVNAKKSQGLNMANKLTGKSIMVSGSREKQKIYRVKECTDLHGKFKGDLANRLDAETVR</sequence>
<dbReference type="EMBL" id="CP059733">
    <property type="protein sequence ID" value="WDE06574.1"/>
    <property type="molecule type" value="Genomic_DNA"/>
</dbReference>
<accession>A0AAE9Z5R4</accession>
<protein>
    <submittedName>
        <fullName evidence="2">Uncharacterized protein</fullName>
    </submittedName>
</protein>
<gene>
    <name evidence="2" type="ORF">SG34_006565</name>
</gene>
<dbReference type="Proteomes" id="UP000032352">
    <property type="component" value="Chromosome"/>
</dbReference>
<dbReference type="InterPro" id="IPR049848">
    <property type="entry name" value="TapY2-like"/>
</dbReference>
<dbReference type="KEGG" id="tvd:SG34_006565"/>
<dbReference type="NCBIfam" id="NF038109">
    <property type="entry name" value="tapY2_fam"/>
    <property type="match status" value="1"/>
</dbReference>
<proteinExistence type="predicted"/>
<reference evidence="2 3" key="1">
    <citation type="journal article" date="2015" name="Genome Announc.">
        <title>Draft Genome Sequences of Marine Isolates of Thalassomonas viridans and Thalassomonas actiniarum.</title>
        <authorList>
            <person name="Olonade I."/>
            <person name="van Zyl L.J."/>
            <person name="Trindade M."/>
        </authorList>
    </citation>
    <scope>NUCLEOTIDE SEQUENCE [LARGE SCALE GENOMIC DNA]</scope>
    <source>
        <strain evidence="2 3">XOM25</strain>
    </source>
</reference>